<evidence type="ECO:0000256" key="1">
    <source>
        <dbReference type="SAM" id="MobiDB-lite"/>
    </source>
</evidence>
<accession>A0A9P5ZMD6</accession>
<organism evidence="2 3">
    <name type="scientific">Pleurotus eryngii</name>
    <name type="common">Boletus of the steppes</name>
    <dbReference type="NCBI Taxonomy" id="5323"/>
    <lineage>
        <taxon>Eukaryota</taxon>
        <taxon>Fungi</taxon>
        <taxon>Dikarya</taxon>
        <taxon>Basidiomycota</taxon>
        <taxon>Agaricomycotina</taxon>
        <taxon>Agaricomycetes</taxon>
        <taxon>Agaricomycetidae</taxon>
        <taxon>Agaricales</taxon>
        <taxon>Pleurotineae</taxon>
        <taxon>Pleurotaceae</taxon>
        <taxon>Pleurotus</taxon>
    </lineage>
</organism>
<evidence type="ECO:0000313" key="2">
    <source>
        <dbReference type="EMBL" id="KAF9490181.1"/>
    </source>
</evidence>
<comment type="caution">
    <text evidence="2">The sequence shown here is derived from an EMBL/GenBank/DDBJ whole genome shotgun (WGS) entry which is preliminary data.</text>
</comment>
<proteinExistence type="predicted"/>
<dbReference type="EMBL" id="MU154648">
    <property type="protein sequence ID" value="KAF9490181.1"/>
    <property type="molecule type" value="Genomic_DNA"/>
</dbReference>
<protein>
    <submittedName>
        <fullName evidence="2">Uncharacterized protein</fullName>
    </submittedName>
</protein>
<name>A0A9P5ZMD6_PLEER</name>
<feature type="compositionally biased region" description="Polar residues" evidence="1">
    <location>
        <begin position="7"/>
        <end position="22"/>
    </location>
</feature>
<dbReference type="Proteomes" id="UP000807025">
    <property type="component" value="Unassembled WGS sequence"/>
</dbReference>
<dbReference type="AlphaFoldDB" id="A0A9P5ZMD6"/>
<keyword evidence="3" id="KW-1185">Reference proteome</keyword>
<reference evidence="2" key="1">
    <citation type="submission" date="2020-11" db="EMBL/GenBank/DDBJ databases">
        <authorList>
            <consortium name="DOE Joint Genome Institute"/>
            <person name="Ahrendt S."/>
            <person name="Riley R."/>
            <person name="Andreopoulos W."/>
            <person name="Labutti K."/>
            <person name="Pangilinan J."/>
            <person name="Ruiz-Duenas F.J."/>
            <person name="Barrasa J.M."/>
            <person name="Sanchez-Garcia M."/>
            <person name="Camarero S."/>
            <person name="Miyauchi S."/>
            <person name="Serrano A."/>
            <person name="Linde D."/>
            <person name="Babiker R."/>
            <person name="Drula E."/>
            <person name="Ayuso-Fernandez I."/>
            <person name="Pacheco R."/>
            <person name="Padilla G."/>
            <person name="Ferreira P."/>
            <person name="Barriuso J."/>
            <person name="Kellner H."/>
            <person name="Castanera R."/>
            <person name="Alfaro M."/>
            <person name="Ramirez L."/>
            <person name="Pisabarro A.G."/>
            <person name="Kuo A."/>
            <person name="Tritt A."/>
            <person name="Lipzen A."/>
            <person name="He G."/>
            <person name="Yan M."/>
            <person name="Ng V."/>
            <person name="Cullen D."/>
            <person name="Martin F."/>
            <person name="Rosso M.-N."/>
            <person name="Henrissat B."/>
            <person name="Hibbett D."/>
            <person name="Martinez A.T."/>
            <person name="Grigoriev I.V."/>
        </authorList>
    </citation>
    <scope>NUCLEOTIDE SEQUENCE</scope>
    <source>
        <strain evidence="2">ATCC 90797</strain>
    </source>
</reference>
<feature type="region of interest" description="Disordered" evidence="1">
    <location>
        <begin position="1"/>
        <end position="40"/>
    </location>
</feature>
<sequence>MADGISAATTAPSPLPSISQALTPHIQRRSRLQAPRQAPDDVHYLSEPWQEVINLIASVRNA</sequence>
<gene>
    <name evidence="2" type="ORF">BDN71DRAFT_1454925</name>
</gene>
<evidence type="ECO:0000313" key="3">
    <source>
        <dbReference type="Proteomes" id="UP000807025"/>
    </source>
</evidence>